<dbReference type="PANTHER" id="PTHR43433:SF5">
    <property type="entry name" value="AB HYDROLASE-1 DOMAIN-CONTAINING PROTEIN"/>
    <property type="match status" value="1"/>
</dbReference>
<dbReference type="InterPro" id="IPR029058">
    <property type="entry name" value="AB_hydrolase_fold"/>
</dbReference>
<dbReference type="Proteomes" id="UP001336020">
    <property type="component" value="Unassembled WGS sequence"/>
</dbReference>
<name>A0ABU7LAN9_9NOCA</name>
<feature type="domain" description="AB hydrolase-1" evidence="1">
    <location>
        <begin position="5"/>
        <end position="243"/>
    </location>
</feature>
<keyword evidence="3" id="KW-1185">Reference proteome</keyword>
<organism evidence="2 3">
    <name type="scientific">Rhodococcus artemisiae</name>
    <dbReference type="NCBI Taxonomy" id="714159"/>
    <lineage>
        <taxon>Bacteria</taxon>
        <taxon>Bacillati</taxon>
        <taxon>Actinomycetota</taxon>
        <taxon>Actinomycetes</taxon>
        <taxon>Mycobacteriales</taxon>
        <taxon>Nocardiaceae</taxon>
        <taxon>Rhodococcus</taxon>
    </lineage>
</organism>
<gene>
    <name evidence="2" type="ORF">Q7514_13890</name>
</gene>
<keyword evidence="2" id="KW-0378">Hydrolase</keyword>
<evidence type="ECO:0000313" key="3">
    <source>
        <dbReference type="Proteomes" id="UP001336020"/>
    </source>
</evidence>
<dbReference type="Pfam" id="PF12697">
    <property type="entry name" value="Abhydrolase_6"/>
    <property type="match status" value="1"/>
</dbReference>
<evidence type="ECO:0000259" key="1">
    <source>
        <dbReference type="Pfam" id="PF12697"/>
    </source>
</evidence>
<dbReference type="Gene3D" id="3.40.50.1820">
    <property type="entry name" value="alpha/beta hydrolase"/>
    <property type="match status" value="1"/>
</dbReference>
<proteinExistence type="predicted"/>
<dbReference type="InterPro" id="IPR050471">
    <property type="entry name" value="AB_hydrolase"/>
</dbReference>
<dbReference type="EMBL" id="JAUTXY010000005">
    <property type="protein sequence ID" value="MEE2058611.1"/>
    <property type="molecule type" value="Genomic_DNA"/>
</dbReference>
<sequence>MFESGAAADRSSWALVQLRVARFARAIVYDRSGLGRSPVDPAGRTTDRMADDLGDLLDHFGPRPFILVGSSAGGPIIRLAASRRPERIAGLVLVDPSDEASDILLGKGFRTIEKISIPILIGLARLRMLKYMFGFLLNACPADVRADMEREAFEPRVFRTQRAQERTFLDEISAWRDNPLTLGEIPVTAISGGLTGDGMNAAARASANASHAHRAAQSPHGRHVVAEKSSHYVPITEPEIIVDEIERLGRNTPVRGFG</sequence>
<dbReference type="PANTHER" id="PTHR43433">
    <property type="entry name" value="HYDROLASE, ALPHA/BETA FOLD FAMILY PROTEIN"/>
    <property type="match status" value="1"/>
</dbReference>
<dbReference type="SUPFAM" id="SSF53474">
    <property type="entry name" value="alpha/beta-Hydrolases"/>
    <property type="match status" value="1"/>
</dbReference>
<accession>A0ABU7LAN9</accession>
<protein>
    <submittedName>
        <fullName evidence="2">Alpha/beta hydrolase</fullName>
    </submittedName>
</protein>
<dbReference type="RefSeq" id="WP_330133848.1">
    <property type="nucleotide sequence ID" value="NZ_JAUTXY010000005.1"/>
</dbReference>
<dbReference type="GO" id="GO:0016787">
    <property type="term" value="F:hydrolase activity"/>
    <property type="evidence" value="ECO:0007669"/>
    <property type="project" value="UniProtKB-KW"/>
</dbReference>
<dbReference type="InterPro" id="IPR000073">
    <property type="entry name" value="AB_hydrolase_1"/>
</dbReference>
<evidence type="ECO:0000313" key="2">
    <source>
        <dbReference type="EMBL" id="MEE2058611.1"/>
    </source>
</evidence>
<reference evidence="2 3" key="1">
    <citation type="submission" date="2023-07" db="EMBL/GenBank/DDBJ databases">
        <authorList>
            <person name="Girao M."/>
            <person name="Carvalho M.F."/>
        </authorList>
    </citation>
    <scope>NUCLEOTIDE SEQUENCE [LARGE SCALE GENOMIC DNA]</scope>
    <source>
        <strain evidence="2 3">YIM65754</strain>
    </source>
</reference>
<comment type="caution">
    <text evidence="2">The sequence shown here is derived from an EMBL/GenBank/DDBJ whole genome shotgun (WGS) entry which is preliminary data.</text>
</comment>